<comment type="caution">
    <text evidence="2">The sequence shown here is derived from an EMBL/GenBank/DDBJ whole genome shotgun (WGS) entry which is preliminary data.</text>
</comment>
<protein>
    <submittedName>
        <fullName evidence="2">DUF2332 domain-containing protein</fullName>
    </submittedName>
</protein>
<reference evidence="3" key="1">
    <citation type="journal article" date="2019" name="Int. J. Syst. Evol. Microbiol.">
        <title>The Global Catalogue of Microorganisms (GCM) 10K type strain sequencing project: providing services to taxonomists for standard genome sequencing and annotation.</title>
        <authorList>
            <consortium name="The Broad Institute Genomics Platform"/>
            <consortium name="The Broad Institute Genome Sequencing Center for Infectious Disease"/>
            <person name="Wu L."/>
            <person name="Ma J."/>
        </authorList>
    </citation>
    <scope>NUCLEOTIDE SEQUENCE [LARGE SCALE GENOMIC DNA]</scope>
    <source>
        <strain evidence="3">CGMCC 4.7382</strain>
    </source>
</reference>
<dbReference type="RefSeq" id="WP_379872415.1">
    <property type="nucleotide sequence ID" value="NZ_JBHTBH010000009.1"/>
</dbReference>
<accession>A0ABW2KIH3</accession>
<dbReference type="Proteomes" id="UP001596540">
    <property type="component" value="Unassembled WGS sequence"/>
</dbReference>
<dbReference type="EMBL" id="JBHTBH010000009">
    <property type="protein sequence ID" value="MFC7329761.1"/>
    <property type="molecule type" value="Genomic_DNA"/>
</dbReference>
<sequence length="343" mass="37092">MRSRPSGTADAYRRFAELEAHGNSPTYEALSNGVAADPELLELLDLLPPGKRQPNLLLAAVRHLGGPTASYREFRAWVLAHWERVRAVMLARLTQTNESARCAVLLPLLAALPQPLALIEVGASAGLCLYPDRYRYAYDGAEAFGHPDSPITLPCRTSGPVPPPCPLPTVTWRAGIDLNPLSASDPEDVRWLESLVWPEQRERLTRLRGALSVARGEPALLLRGDLNATVRRLVAQAPAGATPVVFHSAVLAYLPGAARQEFVRTVRELPCHWISNEAPGVLPGLKERLPVPVPAGRGVFLLALDGRPVAFTSPHGQRLDWFAREPGPGSTAAPGPSHPMPVT</sequence>
<feature type="region of interest" description="Disordered" evidence="1">
    <location>
        <begin position="322"/>
        <end position="343"/>
    </location>
</feature>
<name>A0ABW2KIH3_9ACTN</name>
<dbReference type="Pfam" id="PF10094">
    <property type="entry name" value="DUF2332"/>
    <property type="match status" value="1"/>
</dbReference>
<keyword evidence="3" id="KW-1185">Reference proteome</keyword>
<dbReference type="InterPro" id="IPR011200">
    <property type="entry name" value="UCP012608"/>
</dbReference>
<evidence type="ECO:0000256" key="1">
    <source>
        <dbReference type="SAM" id="MobiDB-lite"/>
    </source>
</evidence>
<evidence type="ECO:0000313" key="2">
    <source>
        <dbReference type="EMBL" id="MFC7329761.1"/>
    </source>
</evidence>
<organism evidence="2 3">
    <name type="scientific">Marinactinospora rubrisoli</name>
    <dbReference type="NCBI Taxonomy" id="2715399"/>
    <lineage>
        <taxon>Bacteria</taxon>
        <taxon>Bacillati</taxon>
        <taxon>Actinomycetota</taxon>
        <taxon>Actinomycetes</taxon>
        <taxon>Streptosporangiales</taxon>
        <taxon>Nocardiopsidaceae</taxon>
        <taxon>Marinactinospora</taxon>
    </lineage>
</organism>
<proteinExistence type="predicted"/>
<feature type="compositionally biased region" description="Low complexity" evidence="1">
    <location>
        <begin position="326"/>
        <end position="335"/>
    </location>
</feature>
<evidence type="ECO:0000313" key="3">
    <source>
        <dbReference type="Proteomes" id="UP001596540"/>
    </source>
</evidence>
<gene>
    <name evidence="2" type="ORF">ACFQRF_18680</name>
</gene>